<evidence type="ECO:0000313" key="2">
    <source>
        <dbReference type="Proteomes" id="UP000235405"/>
    </source>
</evidence>
<dbReference type="InterPro" id="IPR029470">
    <property type="entry name" value="PDDEXK_4"/>
</dbReference>
<dbReference type="AlphaFoldDB" id="A0A2N7CBZ7"/>
<evidence type="ECO:0008006" key="3">
    <source>
        <dbReference type="Google" id="ProtNLM"/>
    </source>
</evidence>
<dbReference type="Proteomes" id="UP000235405">
    <property type="component" value="Unassembled WGS sequence"/>
</dbReference>
<name>A0A2N7CBZ7_VIBSP</name>
<sequence length="378" mass="44108">MDTKLSQFDQLLKKLKQLAPFEVAEPTIFSIGSKGYYENPTTDILAFFLDDKAAHGLGTLVLEALINSLPKSVNDIDCSLSLPPEREVQTQKGKRLDLLLESDEWVMVIENKIYHEKNNPFSEYENFVYKQNSQRFQGKKKFLVILSLDGNIPKELMLWNGISYDSFVHSLKDKLANHFIEQPMNKWLILLREFLLHLENVMSQPQLSLDTLDFVLDNLHQIKQLQETKISTIQLYQQSLQQQLQIDLGVGLYSKVVHWYGYPAIRFAYQDWPTESDVVLFLDGRKGKSFCINYYCDDIDNNDDRKIADEHYREQDCGQVWNEVSDTCRCYKARFEEHSLDTMRKKVAHKLQIMDQFEKEIRPTLKADKSTQSRGVES</sequence>
<dbReference type="RefSeq" id="WP_102482832.1">
    <property type="nucleotide sequence ID" value="NZ_MCSW01000185.1"/>
</dbReference>
<reference evidence="2" key="1">
    <citation type="submission" date="2016-07" db="EMBL/GenBank/DDBJ databases">
        <title>Nontailed viruses are major unrecognized killers of bacteria in the ocean.</title>
        <authorList>
            <person name="Kauffman K."/>
            <person name="Hussain F."/>
            <person name="Yang J."/>
            <person name="Arevalo P."/>
            <person name="Brown J."/>
            <person name="Cutler M."/>
            <person name="Kelly L."/>
            <person name="Polz M.F."/>
        </authorList>
    </citation>
    <scope>NUCLEOTIDE SEQUENCE [LARGE SCALE GENOMIC DNA]</scope>
    <source>
        <strain evidence="2">10N.286.54.F3</strain>
    </source>
</reference>
<gene>
    <name evidence="1" type="ORF">BCV19_12760</name>
</gene>
<proteinExistence type="predicted"/>
<evidence type="ECO:0000313" key="1">
    <source>
        <dbReference type="EMBL" id="PMF19640.1"/>
    </source>
</evidence>
<dbReference type="EMBL" id="MCSW01000185">
    <property type="protein sequence ID" value="PMF19640.1"/>
    <property type="molecule type" value="Genomic_DNA"/>
</dbReference>
<organism evidence="1 2">
    <name type="scientific">Vibrio splendidus</name>
    <dbReference type="NCBI Taxonomy" id="29497"/>
    <lineage>
        <taxon>Bacteria</taxon>
        <taxon>Pseudomonadati</taxon>
        <taxon>Pseudomonadota</taxon>
        <taxon>Gammaproteobacteria</taxon>
        <taxon>Vibrionales</taxon>
        <taxon>Vibrionaceae</taxon>
        <taxon>Vibrio</taxon>
    </lineage>
</organism>
<dbReference type="Pfam" id="PF14281">
    <property type="entry name" value="PDDEXK_4"/>
    <property type="match status" value="1"/>
</dbReference>
<comment type="caution">
    <text evidence="1">The sequence shown here is derived from an EMBL/GenBank/DDBJ whole genome shotgun (WGS) entry which is preliminary data.</text>
</comment>
<accession>A0A2N7CBZ7</accession>
<protein>
    <recommendedName>
        <fullName evidence="3">PD-(D/E)XK nuclease superfamily protein</fullName>
    </recommendedName>
</protein>